<sequence length="161" mass="18380">MTTGITITLHNPVQAYKEIKEVVWPWAKAMLMAEHRLTLTVKPAKRTQEHSARLHAMLGWISKNIEWAGSKRDIETWKRLLVASWCRAIGEPVGYLPALDGHGIDIVFRRTSELTGREMAELIEFVFSWAAQQGYEIPEVQRIDGQMVETTRAPKREEVAA</sequence>
<evidence type="ECO:0000313" key="2">
    <source>
        <dbReference type="Proteomes" id="UP000545507"/>
    </source>
</evidence>
<comment type="caution">
    <text evidence="1">The sequence shown here is derived from an EMBL/GenBank/DDBJ whole genome shotgun (WGS) entry which is preliminary data.</text>
</comment>
<protein>
    <recommendedName>
        <fullName evidence="3">NinB protein</fullName>
    </recommendedName>
</protein>
<dbReference type="Proteomes" id="UP000545507">
    <property type="component" value="Unassembled WGS sequence"/>
</dbReference>
<organism evidence="1 2">
    <name type="scientific">Hydrogenophaga aromaticivorans</name>
    <dbReference type="NCBI Taxonomy" id="2610898"/>
    <lineage>
        <taxon>Bacteria</taxon>
        <taxon>Pseudomonadati</taxon>
        <taxon>Pseudomonadota</taxon>
        <taxon>Betaproteobacteria</taxon>
        <taxon>Burkholderiales</taxon>
        <taxon>Comamonadaceae</taxon>
        <taxon>Hydrogenophaga</taxon>
    </lineage>
</organism>
<dbReference type="InterPro" id="IPR036619">
    <property type="entry name" value="NinB_sf"/>
</dbReference>
<dbReference type="RefSeq" id="WP_177135248.1">
    <property type="nucleotide sequence ID" value="NZ_VYGV01000006.1"/>
</dbReference>
<gene>
    <name evidence="1" type="ORF">F3K02_09090</name>
</gene>
<name>A0A7Y8GV15_9BURK</name>
<accession>A0A7Y8GV15</accession>
<keyword evidence="2" id="KW-1185">Reference proteome</keyword>
<dbReference type="AlphaFoldDB" id="A0A7Y8GV15"/>
<dbReference type="SUPFAM" id="SSF103370">
    <property type="entry name" value="NinB"/>
    <property type="match status" value="1"/>
</dbReference>
<evidence type="ECO:0000313" key="1">
    <source>
        <dbReference type="EMBL" id="NWF45400.1"/>
    </source>
</evidence>
<dbReference type="Gene3D" id="1.10.3790.10">
    <property type="entry name" value="NinB"/>
    <property type="match status" value="1"/>
</dbReference>
<dbReference type="InterPro" id="IPR008711">
    <property type="entry name" value="Recombinase_NinB"/>
</dbReference>
<dbReference type="Pfam" id="PF05772">
    <property type="entry name" value="NinB"/>
    <property type="match status" value="1"/>
</dbReference>
<reference evidence="1 2" key="1">
    <citation type="submission" date="2019-09" db="EMBL/GenBank/DDBJ databases">
        <title>Hydrogenophaga aromatica sp. nov., isolated from a para-xylene-degrading enrichment culture.</title>
        <authorList>
            <person name="Tancsics A."/>
            <person name="Banerjee S."/>
        </authorList>
    </citation>
    <scope>NUCLEOTIDE SEQUENCE [LARGE SCALE GENOMIC DNA]</scope>
    <source>
        <strain evidence="1 2">D2P1</strain>
    </source>
</reference>
<proteinExistence type="predicted"/>
<evidence type="ECO:0008006" key="3">
    <source>
        <dbReference type="Google" id="ProtNLM"/>
    </source>
</evidence>
<dbReference type="EMBL" id="VYGV01000006">
    <property type="protein sequence ID" value="NWF45400.1"/>
    <property type="molecule type" value="Genomic_DNA"/>
</dbReference>